<feature type="transmembrane region" description="Helical" evidence="1">
    <location>
        <begin position="349"/>
        <end position="370"/>
    </location>
</feature>
<dbReference type="PANTHER" id="PTHR14624:SF0">
    <property type="entry name" value="POLYPRENOL REDUCTASE"/>
    <property type="match status" value="1"/>
</dbReference>
<dbReference type="InterPro" id="IPR039698">
    <property type="entry name" value="Dfg10/SRD5A3"/>
</dbReference>
<dbReference type="GO" id="GO:0016095">
    <property type="term" value="P:polyprenol catabolic process"/>
    <property type="evidence" value="ECO:0007669"/>
    <property type="project" value="TreeGrafter"/>
</dbReference>
<proteinExistence type="predicted"/>
<dbReference type="Proteomes" id="UP000037923">
    <property type="component" value="Unassembled WGS sequence"/>
</dbReference>
<feature type="transmembrane region" description="Helical" evidence="1">
    <location>
        <begin position="202"/>
        <end position="223"/>
    </location>
</feature>
<reference evidence="2 3" key="1">
    <citation type="submission" date="2015-07" db="EMBL/GenBank/DDBJ databases">
        <title>High-quality genome of monoxenous trypanosomatid Leptomonas pyrrhocoris.</title>
        <authorList>
            <person name="Flegontov P."/>
            <person name="Butenko A."/>
            <person name="Firsov S."/>
            <person name="Vlcek C."/>
            <person name="Logacheva M.D."/>
            <person name="Field M."/>
            <person name="Filatov D."/>
            <person name="Flegontova O."/>
            <person name="Gerasimov E."/>
            <person name="Jackson A.P."/>
            <person name="Kelly S."/>
            <person name="Opperdoes F."/>
            <person name="O'Reilly A."/>
            <person name="Votypka J."/>
            <person name="Yurchenko V."/>
            <person name="Lukes J."/>
        </authorList>
    </citation>
    <scope>NUCLEOTIDE SEQUENCE [LARGE SCALE GENOMIC DNA]</scope>
    <source>
        <strain evidence="2">H10</strain>
    </source>
</reference>
<dbReference type="GO" id="GO:0003865">
    <property type="term" value="F:3-oxo-5-alpha-steroid 4-dehydrogenase activity"/>
    <property type="evidence" value="ECO:0007669"/>
    <property type="project" value="TreeGrafter"/>
</dbReference>
<keyword evidence="1" id="KW-0812">Transmembrane</keyword>
<dbReference type="GO" id="GO:0006488">
    <property type="term" value="P:dolichol-linked oligosaccharide biosynthetic process"/>
    <property type="evidence" value="ECO:0007669"/>
    <property type="project" value="InterPro"/>
</dbReference>
<dbReference type="EMBL" id="LGTL01000007">
    <property type="protein sequence ID" value="KPA80993.1"/>
    <property type="molecule type" value="Genomic_DNA"/>
</dbReference>
<evidence type="ECO:0000313" key="3">
    <source>
        <dbReference type="Proteomes" id="UP000037923"/>
    </source>
</evidence>
<feature type="transmembrane region" description="Helical" evidence="1">
    <location>
        <begin position="160"/>
        <end position="182"/>
    </location>
</feature>
<name>A0A0M9G2N1_LEPPY</name>
<evidence type="ECO:0000313" key="2">
    <source>
        <dbReference type="EMBL" id="KPA80993.1"/>
    </source>
</evidence>
<feature type="transmembrane region" description="Helical" evidence="1">
    <location>
        <begin position="310"/>
        <end position="329"/>
    </location>
</feature>
<dbReference type="VEuPathDB" id="TriTrypDB:LpyrH10_07_1820"/>
<evidence type="ECO:0000256" key="1">
    <source>
        <dbReference type="SAM" id="Phobius"/>
    </source>
</evidence>
<dbReference type="AlphaFoldDB" id="A0A0M9G2N1"/>
<keyword evidence="1" id="KW-0472">Membrane</keyword>
<dbReference type="GeneID" id="26904666"/>
<dbReference type="OrthoDB" id="273359at2759"/>
<accession>A0A0M9G2N1</accession>
<dbReference type="PANTHER" id="PTHR14624">
    <property type="entry name" value="DFG10 PROTEIN"/>
    <property type="match status" value="1"/>
</dbReference>
<dbReference type="RefSeq" id="XP_015659432.1">
    <property type="nucleotide sequence ID" value="XM_015802031.1"/>
</dbReference>
<feature type="transmembrane region" description="Helical" evidence="1">
    <location>
        <begin position="125"/>
        <end position="148"/>
    </location>
</feature>
<feature type="transmembrane region" description="Helical" evidence="1">
    <location>
        <begin position="12"/>
        <end position="31"/>
    </location>
</feature>
<feature type="transmembrane region" description="Helical" evidence="1">
    <location>
        <begin position="93"/>
        <end position="113"/>
    </location>
</feature>
<dbReference type="GO" id="GO:0005783">
    <property type="term" value="C:endoplasmic reticulum"/>
    <property type="evidence" value="ECO:0007669"/>
    <property type="project" value="TreeGrafter"/>
</dbReference>
<protein>
    <submittedName>
        <fullName evidence="2">Uncharacterized protein</fullName>
    </submittedName>
</protein>
<keyword evidence="1" id="KW-1133">Transmembrane helix</keyword>
<keyword evidence="3" id="KW-1185">Reference proteome</keyword>
<dbReference type="OMA" id="TCEVAMY"/>
<comment type="caution">
    <text evidence="2">The sequence shown here is derived from an EMBL/GenBank/DDBJ whole genome shotgun (WGS) entry which is preliminary data.</text>
</comment>
<dbReference type="UniPathway" id="UPA00378"/>
<gene>
    <name evidence="2" type="ORF">ABB37_04375</name>
</gene>
<organism evidence="2 3">
    <name type="scientific">Leptomonas pyrrhocoris</name>
    <name type="common">Firebug parasite</name>
    <dbReference type="NCBI Taxonomy" id="157538"/>
    <lineage>
        <taxon>Eukaryota</taxon>
        <taxon>Discoba</taxon>
        <taxon>Euglenozoa</taxon>
        <taxon>Kinetoplastea</taxon>
        <taxon>Metakinetoplastina</taxon>
        <taxon>Trypanosomatida</taxon>
        <taxon>Trypanosomatidae</taxon>
        <taxon>Leishmaniinae</taxon>
        <taxon>Leptomonas</taxon>
    </lineage>
</organism>
<sequence>MTLVDCAEGLLVRLTLLSWCVALVVLVIRVVSPDFNKLSAYGGHGVVLPRGAGAGGDGDKQKKSSGAKTWWSCVMAALKTSPTGTWRIPRKHAFMFFYATGVATCTLLLLAHLSALRRVAAHTPFYPACLTAVPLLLFTLHCGIRLVETCCVQRFRPGDTVTLFAVFAGSAFYVLAAVSSAVPPAAIMPKLPSRWMLHSASIPWIVLAGAAAHVTVQAVQVMVHTTLAGLRRYSKAPTAKQQTEAQDFEESVWRYVRAGLLNRAKSEGKSDSRDVDEQYALRGSWRTYHFPYRHSPAFRLVLDPHYTCEVFLYAVNVALMVLCAAPHPSHSVDVVATQHTLWRYGCAPLAWLFVAASVGVTLFTLLNLGITSAEHRRFWNASNATRREVAKVLESLLCASSVVEKSKRLPAELVDEVSRMLREDLSEEQLPRWNVIPFVQ</sequence>